<organism evidence="1 2">
    <name type="scientific">Pseudoalteromonas aliena</name>
    <dbReference type="NCBI Taxonomy" id="247523"/>
    <lineage>
        <taxon>Bacteria</taxon>
        <taxon>Pseudomonadati</taxon>
        <taxon>Pseudomonadota</taxon>
        <taxon>Gammaproteobacteria</taxon>
        <taxon>Alteromonadales</taxon>
        <taxon>Pseudoalteromonadaceae</taxon>
        <taxon>Pseudoalteromonas</taxon>
    </lineage>
</organism>
<sequence>MYIRFVINEFCHESNQRLGLFLAVRYMKDDNKFLDYELEQAESIMEWFNNHLESPLDYLNAQKLRKADIFISWFKISAKKHISKVREFVVLLESKGIVVEKIRTERPGKIVYSDEYQVFAKPFEKY</sequence>
<proteinExistence type="predicted"/>
<dbReference type="RefSeq" id="WP_077535648.1">
    <property type="nucleotide sequence ID" value="NZ_CANLYY010000033.1"/>
</dbReference>
<reference evidence="1 2" key="1">
    <citation type="submission" date="2017-02" db="EMBL/GenBank/DDBJ databases">
        <title>Complete genome sequence of the cold-active Pseudoalteromonas aliena strain EH1 isolated from Arctic seawater.</title>
        <authorList>
            <person name="Kim E."/>
            <person name="Heo E."/>
            <person name="Kim H."/>
            <person name="Kim D."/>
        </authorList>
    </citation>
    <scope>NUCLEOTIDE SEQUENCE [LARGE SCALE GENOMIC DNA]</scope>
    <source>
        <strain evidence="1 2">EH1</strain>
    </source>
</reference>
<evidence type="ECO:0000313" key="2">
    <source>
        <dbReference type="Proteomes" id="UP000188243"/>
    </source>
</evidence>
<dbReference type="Proteomes" id="UP000188243">
    <property type="component" value="Chromosome"/>
</dbReference>
<protein>
    <submittedName>
        <fullName evidence="1">Uncharacterized protein</fullName>
    </submittedName>
</protein>
<name>A0A1Q2GUY6_9GAMM</name>
<dbReference type="AlphaFoldDB" id="A0A1Q2GUY6"/>
<dbReference type="KEGG" id="paln:B0W48_03405"/>
<gene>
    <name evidence="1" type="ORF">B0W48_03405</name>
</gene>
<accession>A0A1Q2GUY6</accession>
<dbReference type="EMBL" id="CP019628">
    <property type="protein sequence ID" value="AQP98925.1"/>
    <property type="molecule type" value="Genomic_DNA"/>
</dbReference>
<evidence type="ECO:0000313" key="1">
    <source>
        <dbReference type="EMBL" id="AQP98925.1"/>
    </source>
</evidence>
<dbReference type="STRING" id="247523.B0W48_03405"/>